<evidence type="ECO:0000256" key="2">
    <source>
        <dbReference type="ARBA" id="ARBA00023136"/>
    </source>
</evidence>
<dbReference type="GO" id="GO:0016020">
    <property type="term" value="C:membrane"/>
    <property type="evidence" value="ECO:0007669"/>
    <property type="project" value="UniProtKB-SubCell"/>
</dbReference>
<feature type="region of interest" description="Disordered" evidence="3">
    <location>
        <begin position="1"/>
        <end position="40"/>
    </location>
</feature>
<evidence type="ECO:0000256" key="3">
    <source>
        <dbReference type="SAM" id="MobiDB-lite"/>
    </source>
</evidence>
<dbReference type="PANTHER" id="PTHR47666">
    <property type="entry name" value="PROTEIN VASCULAR ASSOCIATED DEATH 1, CHLOROPLASTIC"/>
    <property type="match status" value="1"/>
</dbReference>
<proteinExistence type="predicted"/>
<comment type="caution">
    <text evidence="5">The sequence shown here is derived from an EMBL/GenBank/DDBJ whole genome shotgun (WGS) entry which is preliminary data.</text>
</comment>
<dbReference type="EMBL" id="BDSP01000145">
    <property type="protein sequence ID" value="GAX20236.1"/>
    <property type="molecule type" value="Genomic_DNA"/>
</dbReference>
<dbReference type="Pfam" id="PF16016">
    <property type="entry name" value="VASt"/>
    <property type="match status" value="1"/>
</dbReference>
<dbReference type="PROSITE" id="PS51778">
    <property type="entry name" value="VAST"/>
    <property type="match status" value="1"/>
</dbReference>
<evidence type="ECO:0000256" key="1">
    <source>
        <dbReference type="ARBA" id="ARBA00004370"/>
    </source>
</evidence>
<dbReference type="OrthoDB" id="48872at2759"/>
<feature type="domain" description="VASt" evidence="4">
    <location>
        <begin position="283"/>
        <end position="482"/>
    </location>
</feature>
<evidence type="ECO:0000313" key="6">
    <source>
        <dbReference type="Proteomes" id="UP000198406"/>
    </source>
</evidence>
<sequence>MRTEGQKQPCADGKEAPYRNVETTTTSSLDESDDPHGSENVQIQFGIPEMYLYENICSAADDDDDDEGHHHFNACSPETPSRLSEWFLTKTTFQQDERAKTDEGSVGSIDSVTYFEPADFNRSNWESVMNAPTMGLAFVGIAMALTHPLLFVAGLITAVGTATAASRGFDCIDKDMYSQIWESLHDSSGGLVQDALDNRTAATVDEAQQKQNAERLEVDTTAEMVKIEDGSDGTPVGERQTLKRSPRKRKIRLLPPSGPAVPITSNESALPVNWTTVNFTDLKHHVVTEREFIGLNVIEFFRVFFGDDAPYSFKEFQKKRGDLDIQYGKWSDELPKGPLSLHPPSTAGDFPFDTTTYVSYQTRTLNFKAKTNNSSLLGPAFATTTKVQRLFILSKRCAVLEMKTTLRDIPFSDRFFVLERWVVNAKKDDYGLYTILLSVSTGAVFTGSCPFEGPIRSRSAAAVSDVVNAWCAMATEALRLTERTKISRLDHKADSHECGDLAAEVLQKNVLHGEDEMPVEVSIDSYLGTANIKDDYVRSLKRSVSDPLESTRRRSLGGFGRSISQFWTRGQRDSPPRSLS</sequence>
<keyword evidence="6" id="KW-1185">Reference proteome</keyword>
<evidence type="ECO:0000259" key="4">
    <source>
        <dbReference type="PROSITE" id="PS51778"/>
    </source>
</evidence>
<gene>
    <name evidence="5" type="ORF">FisN_15Lh284</name>
</gene>
<name>A0A1Z5K284_FISSO</name>
<organism evidence="5 6">
    <name type="scientific">Fistulifera solaris</name>
    <name type="common">Oleaginous diatom</name>
    <dbReference type="NCBI Taxonomy" id="1519565"/>
    <lineage>
        <taxon>Eukaryota</taxon>
        <taxon>Sar</taxon>
        <taxon>Stramenopiles</taxon>
        <taxon>Ochrophyta</taxon>
        <taxon>Bacillariophyta</taxon>
        <taxon>Bacillariophyceae</taxon>
        <taxon>Bacillariophycidae</taxon>
        <taxon>Naviculales</taxon>
        <taxon>Naviculaceae</taxon>
        <taxon>Fistulifera</taxon>
    </lineage>
</organism>
<dbReference type="AlphaFoldDB" id="A0A1Z5K284"/>
<dbReference type="InterPro" id="IPR031968">
    <property type="entry name" value="VASt"/>
</dbReference>
<accession>A0A1Z5K284</accession>
<evidence type="ECO:0000313" key="5">
    <source>
        <dbReference type="EMBL" id="GAX20236.1"/>
    </source>
</evidence>
<dbReference type="InParanoid" id="A0A1Z5K284"/>
<keyword evidence="2" id="KW-0472">Membrane</keyword>
<protein>
    <recommendedName>
        <fullName evidence="4">VASt domain-containing protein</fullName>
    </recommendedName>
</protein>
<feature type="region of interest" description="Disordered" evidence="3">
    <location>
        <begin position="226"/>
        <end position="249"/>
    </location>
</feature>
<dbReference type="PANTHER" id="PTHR47666:SF1">
    <property type="entry name" value="PROTEIN VASCULAR ASSOCIATED DEATH 1, CHLOROPLASTIC"/>
    <property type="match status" value="1"/>
</dbReference>
<comment type="subcellular location">
    <subcellularLocation>
        <location evidence="1">Membrane</location>
    </subcellularLocation>
</comment>
<dbReference type="Proteomes" id="UP000198406">
    <property type="component" value="Unassembled WGS sequence"/>
</dbReference>
<reference evidence="5 6" key="1">
    <citation type="journal article" date="2015" name="Plant Cell">
        <title>Oil accumulation by the oleaginous diatom Fistulifera solaris as revealed by the genome and transcriptome.</title>
        <authorList>
            <person name="Tanaka T."/>
            <person name="Maeda Y."/>
            <person name="Veluchamy A."/>
            <person name="Tanaka M."/>
            <person name="Abida H."/>
            <person name="Marechal E."/>
            <person name="Bowler C."/>
            <person name="Muto M."/>
            <person name="Sunaga Y."/>
            <person name="Tanaka M."/>
            <person name="Yoshino T."/>
            <person name="Taniguchi T."/>
            <person name="Fukuda Y."/>
            <person name="Nemoto M."/>
            <person name="Matsumoto M."/>
            <person name="Wong P.S."/>
            <person name="Aburatani S."/>
            <person name="Fujibuchi W."/>
        </authorList>
    </citation>
    <scope>NUCLEOTIDE SEQUENCE [LARGE SCALE GENOMIC DNA]</scope>
    <source>
        <strain evidence="5 6">JPCC DA0580</strain>
    </source>
</reference>